<name>A0A7C8J4G5_ORBOL</name>
<evidence type="ECO:0000313" key="1">
    <source>
        <dbReference type="EMBL" id="KAF3093899.1"/>
    </source>
</evidence>
<comment type="caution">
    <text evidence="1">The sequence shown here is derived from an EMBL/GenBank/DDBJ whole genome shotgun (WGS) entry which is preliminary data.</text>
</comment>
<evidence type="ECO:0000313" key="2">
    <source>
        <dbReference type="Proteomes" id="UP000475325"/>
    </source>
</evidence>
<dbReference type="AlphaFoldDB" id="A0A7C8J4G5"/>
<accession>A0A7C8J4G5</accession>
<dbReference type="Proteomes" id="UP000475325">
    <property type="component" value="Unassembled WGS sequence"/>
</dbReference>
<gene>
    <name evidence="1" type="ORF">TWF102_007723</name>
</gene>
<protein>
    <submittedName>
        <fullName evidence="1">Uncharacterized protein</fullName>
    </submittedName>
</protein>
<proteinExistence type="predicted"/>
<sequence length="110" mass="12099">MAPSKLIGICHLITNISTCSKYAEFINLSGSQRPGTGTKIPGHFPGAGQASLVILYITSTQYHKFKDIPESPYPFLSYAADILNPQSKVLISPVGREMRDNAEKDIYRIV</sequence>
<reference evidence="1 2" key="1">
    <citation type="submission" date="2019-06" db="EMBL/GenBank/DDBJ databases">
        <authorList>
            <person name="Palmer J.M."/>
        </authorList>
    </citation>
    <scope>NUCLEOTIDE SEQUENCE [LARGE SCALE GENOMIC DNA]</scope>
    <source>
        <strain evidence="1 2">TWF102</strain>
    </source>
</reference>
<organism evidence="1 2">
    <name type="scientific">Orbilia oligospora</name>
    <name type="common">Nematode-trapping fungus</name>
    <name type="synonym">Arthrobotrys oligospora</name>
    <dbReference type="NCBI Taxonomy" id="2813651"/>
    <lineage>
        <taxon>Eukaryota</taxon>
        <taxon>Fungi</taxon>
        <taxon>Dikarya</taxon>
        <taxon>Ascomycota</taxon>
        <taxon>Pezizomycotina</taxon>
        <taxon>Orbiliomycetes</taxon>
        <taxon>Orbiliales</taxon>
        <taxon>Orbiliaceae</taxon>
        <taxon>Orbilia</taxon>
    </lineage>
</organism>
<dbReference type="EMBL" id="WIQW01000046">
    <property type="protein sequence ID" value="KAF3093899.1"/>
    <property type="molecule type" value="Genomic_DNA"/>
</dbReference>